<comment type="caution">
    <text evidence="1">The sequence shown here is derived from an EMBL/GenBank/DDBJ whole genome shotgun (WGS) entry which is preliminary data.</text>
</comment>
<accession>A0A0V1KV64</accession>
<evidence type="ECO:0000313" key="2">
    <source>
        <dbReference type="Proteomes" id="UP000054721"/>
    </source>
</evidence>
<proteinExistence type="predicted"/>
<name>A0A0V1KV64_9BILA</name>
<dbReference type="Proteomes" id="UP000054721">
    <property type="component" value="Unassembled WGS sequence"/>
</dbReference>
<gene>
    <name evidence="1" type="ORF">T02_13721</name>
</gene>
<organism evidence="1 2">
    <name type="scientific">Trichinella nativa</name>
    <dbReference type="NCBI Taxonomy" id="6335"/>
    <lineage>
        <taxon>Eukaryota</taxon>
        <taxon>Metazoa</taxon>
        <taxon>Ecdysozoa</taxon>
        <taxon>Nematoda</taxon>
        <taxon>Enoplea</taxon>
        <taxon>Dorylaimia</taxon>
        <taxon>Trichinellida</taxon>
        <taxon>Trichinellidae</taxon>
        <taxon>Trichinella</taxon>
    </lineage>
</organism>
<dbReference type="OrthoDB" id="1101576at2759"/>
<protein>
    <submittedName>
        <fullName evidence="1">Uncharacterized protein</fullName>
    </submittedName>
</protein>
<evidence type="ECO:0000313" key="1">
    <source>
        <dbReference type="EMBL" id="KRZ50876.1"/>
    </source>
</evidence>
<reference evidence="1 2" key="1">
    <citation type="submission" date="2015-05" db="EMBL/GenBank/DDBJ databases">
        <title>Evolution of Trichinella species and genotypes.</title>
        <authorList>
            <person name="Korhonen P.K."/>
            <person name="Edoardo P."/>
            <person name="Giuseppe L.R."/>
            <person name="Gasser R.B."/>
        </authorList>
    </citation>
    <scope>NUCLEOTIDE SEQUENCE [LARGE SCALE GENOMIC DNA]</scope>
    <source>
        <strain evidence="1">ISS10</strain>
    </source>
</reference>
<dbReference type="EMBL" id="JYDW01000247">
    <property type="protein sequence ID" value="KRZ50876.1"/>
    <property type="molecule type" value="Genomic_DNA"/>
</dbReference>
<keyword evidence="2" id="KW-1185">Reference proteome</keyword>
<dbReference type="AlphaFoldDB" id="A0A0V1KV64"/>
<sequence length="89" mass="10349">MPMCLTISKNFSNSAMKALKMIDHIERVHSYKKTKETEFIKVLKQNIRNKLNLKTFLKAPCIPLSAKTVQRRIDELASDLEKTLVMQKE</sequence>